<feature type="signal peptide" evidence="1">
    <location>
        <begin position="1"/>
        <end position="17"/>
    </location>
</feature>
<protein>
    <recommendedName>
        <fullName evidence="4">Hydrophobin</fullName>
    </recommendedName>
</protein>
<comment type="caution">
    <text evidence="2">The sequence shown here is derived from an EMBL/GenBank/DDBJ whole genome shotgun (WGS) entry which is preliminary data.</text>
</comment>
<keyword evidence="1" id="KW-0732">Signal</keyword>
<reference evidence="2" key="1">
    <citation type="submission" date="2020-03" db="EMBL/GenBank/DDBJ databases">
        <title>Draft Genome Sequence of Cylindrodendrum hubeiense.</title>
        <authorList>
            <person name="Buettner E."/>
            <person name="Kellner H."/>
        </authorList>
    </citation>
    <scope>NUCLEOTIDE SEQUENCE</scope>
    <source>
        <strain evidence="2">IHI 201604</strain>
    </source>
</reference>
<organism evidence="2 3">
    <name type="scientific">Cylindrodendrum hubeiense</name>
    <dbReference type="NCBI Taxonomy" id="595255"/>
    <lineage>
        <taxon>Eukaryota</taxon>
        <taxon>Fungi</taxon>
        <taxon>Dikarya</taxon>
        <taxon>Ascomycota</taxon>
        <taxon>Pezizomycotina</taxon>
        <taxon>Sordariomycetes</taxon>
        <taxon>Hypocreomycetidae</taxon>
        <taxon>Hypocreales</taxon>
        <taxon>Nectriaceae</taxon>
        <taxon>Cylindrodendrum</taxon>
    </lineage>
</organism>
<sequence length="92" mass="9823">MKFSIIFASSFAVIASALHEAHAPLHDKIRRQGLDVTGTVDEACASAVTNCCVSNTDCDLANPILTTRFITGFDSTVRLPVDFPLIKVDAGN</sequence>
<keyword evidence="3" id="KW-1185">Reference proteome</keyword>
<evidence type="ECO:0000256" key="1">
    <source>
        <dbReference type="SAM" id="SignalP"/>
    </source>
</evidence>
<evidence type="ECO:0000313" key="3">
    <source>
        <dbReference type="Proteomes" id="UP000722485"/>
    </source>
</evidence>
<proteinExistence type="predicted"/>
<evidence type="ECO:0008006" key="4">
    <source>
        <dbReference type="Google" id="ProtNLM"/>
    </source>
</evidence>
<accession>A0A9P5LK80</accession>
<name>A0A9P5LK80_9HYPO</name>
<evidence type="ECO:0000313" key="2">
    <source>
        <dbReference type="EMBL" id="KAF7556566.1"/>
    </source>
</evidence>
<gene>
    <name evidence="2" type="ORF">G7Z17_g1301</name>
</gene>
<feature type="chain" id="PRO_5040392413" description="Hydrophobin" evidence="1">
    <location>
        <begin position="18"/>
        <end position="92"/>
    </location>
</feature>
<dbReference type="EMBL" id="JAANBB010000011">
    <property type="protein sequence ID" value="KAF7556566.1"/>
    <property type="molecule type" value="Genomic_DNA"/>
</dbReference>
<dbReference type="AlphaFoldDB" id="A0A9P5LK80"/>
<dbReference type="Proteomes" id="UP000722485">
    <property type="component" value="Unassembled WGS sequence"/>
</dbReference>